<dbReference type="Proteomes" id="UP001597319">
    <property type="component" value="Unassembled WGS sequence"/>
</dbReference>
<dbReference type="RefSeq" id="WP_378291196.1">
    <property type="nucleotide sequence ID" value="NZ_JBHULE010000008.1"/>
</dbReference>
<feature type="transmembrane region" description="Helical" evidence="1">
    <location>
        <begin position="31"/>
        <end position="47"/>
    </location>
</feature>
<keyword evidence="1" id="KW-0472">Membrane</keyword>
<gene>
    <name evidence="2" type="ORF">ACFSR1_07565</name>
</gene>
<evidence type="ECO:0000313" key="2">
    <source>
        <dbReference type="EMBL" id="MFD2562528.1"/>
    </source>
</evidence>
<evidence type="ECO:0008006" key="4">
    <source>
        <dbReference type="Google" id="ProtNLM"/>
    </source>
</evidence>
<evidence type="ECO:0000256" key="1">
    <source>
        <dbReference type="SAM" id="Phobius"/>
    </source>
</evidence>
<comment type="caution">
    <text evidence="2">The sequence shown here is derived from an EMBL/GenBank/DDBJ whole genome shotgun (WGS) entry which is preliminary data.</text>
</comment>
<reference evidence="3" key="1">
    <citation type="journal article" date="2019" name="Int. J. Syst. Evol. Microbiol.">
        <title>The Global Catalogue of Microorganisms (GCM) 10K type strain sequencing project: providing services to taxonomists for standard genome sequencing and annotation.</title>
        <authorList>
            <consortium name="The Broad Institute Genomics Platform"/>
            <consortium name="The Broad Institute Genome Sequencing Center for Infectious Disease"/>
            <person name="Wu L."/>
            <person name="Ma J."/>
        </authorList>
    </citation>
    <scope>NUCLEOTIDE SEQUENCE [LARGE SCALE GENOMIC DNA]</scope>
    <source>
        <strain evidence="3">KCTC 52274</strain>
    </source>
</reference>
<accession>A0ABW5LFI8</accession>
<keyword evidence="1" id="KW-1133">Transmembrane helix</keyword>
<sequence length="234" mass="26951">MKSIKLTDILFYMAFAVVIIITVFFDRNYLTYALPIIIFSIGAIYFERAAKVNMWYVLSLVSMIVCDILIYTDFIKNFSLICMLTSLYFIFCTLALRKYLVIGKIKKNTFLSAPILVCTALIAYLIYSISQLLIDVVKEAIPEVVICLFSSTTYILVAYLIYMQDMYKEGLKLIIVAFLCIFIVSLLPINELFYPSDIFTVFVNIAHVLSLYIFMLFLVEDTPEKVTVAKEKFL</sequence>
<protein>
    <recommendedName>
        <fullName evidence="4">Lysoplasmalogenase</fullName>
    </recommendedName>
</protein>
<feature type="transmembrane region" description="Helical" evidence="1">
    <location>
        <begin position="9"/>
        <end position="25"/>
    </location>
</feature>
<feature type="transmembrane region" description="Helical" evidence="1">
    <location>
        <begin position="199"/>
        <end position="219"/>
    </location>
</feature>
<feature type="transmembrane region" description="Helical" evidence="1">
    <location>
        <begin position="108"/>
        <end position="134"/>
    </location>
</feature>
<feature type="transmembrane region" description="Helical" evidence="1">
    <location>
        <begin position="173"/>
        <end position="193"/>
    </location>
</feature>
<proteinExistence type="predicted"/>
<evidence type="ECO:0000313" key="3">
    <source>
        <dbReference type="Proteomes" id="UP001597319"/>
    </source>
</evidence>
<feature type="transmembrane region" description="Helical" evidence="1">
    <location>
        <begin position="140"/>
        <end position="161"/>
    </location>
</feature>
<name>A0ABW5LFI8_9FLAO</name>
<organism evidence="2 3">
    <name type="scientific">Aquimarina rubra</name>
    <dbReference type="NCBI Taxonomy" id="1920033"/>
    <lineage>
        <taxon>Bacteria</taxon>
        <taxon>Pseudomonadati</taxon>
        <taxon>Bacteroidota</taxon>
        <taxon>Flavobacteriia</taxon>
        <taxon>Flavobacteriales</taxon>
        <taxon>Flavobacteriaceae</taxon>
        <taxon>Aquimarina</taxon>
    </lineage>
</organism>
<dbReference type="EMBL" id="JBHULE010000008">
    <property type="protein sequence ID" value="MFD2562528.1"/>
    <property type="molecule type" value="Genomic_DNA"/>
</dbReference>
<feature type="transmembrane region" description="Helical" evidence="1">
    <location>
        <begin position="54"/>
        <end position="72"/>
    </location>
</feature>
<keyword evidence="1" id="KW-0812">Transmembrane</keyword>
<feature type="transmembrane region" description="Helical" evidence="1">
    <location>
        <begin position="78"/>
        <end position="96"/>
    </location>
</feature>
<keyword evidence="3" id="KW-1185">Reference proteome</keyword>